<dbReference type="AlphaFoldDB" id="C1DTA8"/>
<gene>
    <name evidence="2" type="ordered locus">SULAZ_0351</name>
</gene>
<protein>
    <recommendedName>
        <fullName evidence="4">O-antigen polymerase</fullName>
    </recommendedName>
</protein>
<keyword evidence="1" id="KW-1133">Transmembrane helix</keyword>
<keyword evidence="1" id="KW-0472">Membrane</keyword>
<dbReference type="OrthoDB" id="110893at2"/>
<dbReference type="RefSeq" id="WP_012674834.1">
    <property type="nucleotide sequence ID" value="NC_012438.1"/>
</dbReference>
<keyword evidence="3" id="KW-1185">Reference proteome</keyword>
<reference evidence="2 3" key="1">
    <citation type="journal article" date="2009" name="J. Bacteriol.">
        <title>Complete and draft genome sequences of six members of the Aquificales.</title>
        <authorList>
            <person name="Reysenbach A.L."/>
            <person name="Hamamura N."/>
            <person name="Podar M."/>
            <person name="Griffiths E."/>
            <person name="Ferreira S."/>
            <person name="Hochstein R."/>
            <person name="Heidelberg J."/>
            <person name="Johnson J."/>
            <person name="Mead D."/>
            <person name="Pohorille A."/>
            <person name="Sarmiento M."/>
            <person name="Schweighofer K."/>
            <person name="Seshadri R."/>
            <person name="Voytek M.A."/>
        </authorList>
    </citation>
    <scope>NUCLEOTIDE SEQUENCE [LARGE SCALE GENOMIC DNA]</scope>
    <source>
        <strain evidence="3">Az-Fu1 / DSM 15241 / OCM 825</strain>
    </source>
</reference>
<proteinExistence type="predicted"/>
<dbReference type="KEGG" id="saf:SULAZ_0351"/>
<evidence type="ECO:0000313" key="3">
    <source>
        <dbReference type="Proteomes" id="UP000001369"/>
    </source>
</evidence>
<dbReference type="EMBL" id="CP001229">
    <property type="protein sequence ID" value="ACN99521.1"/>
    <property type="molecule type" value="Genomic_DNA"/>
</dbReference>
<evidence type="ECO:0000313" key="2">
    <source>
        <dbReference type="EMBL" id="ACN99521.1"/>
    </source>
</evidence>
<organism evidence="2 3">
    <name type="scientific">Sulfurihydrogenibium azorense (strain DSM 15241 / OCM 825 / Az-Fu1)</name>
    <dbReference type="NCBI Taxonomy" id="204536"/>
    <lineage>
        <taxon>Bacteria</taxon>
        <taxon>Pseudomonadati</taxon>
        <taxon>Aquificota</taxon>
        <taxon>Aquificia</taxon>
        <taxon>Aquificales</taxon>
        <taxon>Hydrogenothermaceae</taxon>
        <taxon>Sulfurihydrogenibium</taxon>
    </lineage>
</organism>
<evidence type="ECO:0000256" key="1">
    <source>
        <dbReference type="SAM" id="Phobius"/>
    </source>
</evidence>
<sequence>MYRTHTVFFLPAQLNFVYYEFFSSNPKVFWTDSKWFLLDKIIGYPYDLPVPNVIGEFFFNNALTSANTGWLGSGYAHAGFLGLIVYAIFIGLILKFLDRKAKKLGKEFVFISFSPFIISLMLSSDLKTVLLSHGLALYLFILSTFNFRIDKSKSNFGGELYDK</sequence>
<evidence type="ECO:0008006" key="4">
    <source>
        <dbReference type="Google" id="ProtNLM"/>
    </source>
</evidence>
<dbReference type="HOGENOM" id="CLU_1626202_0_0_0"/>
<feature type="transmembrane region" description="Helical" evidence="1">
    <location>
        <begin position="75"/>
        <end position="96"/>
    </location>
</feature>
<name>C1DTA8_SULAA</name>
<accession>C1DTA8</accession>
<dbReference type="STRING" id="204536.SULAZ_0351"/>
<feature type="transmembrane region" description="Helical" evidence="1">
    <location>
        <begin position="130"/>
        <end position="147"/>
    </location>
</feature>
<feature type="transmembrane region" description="Helical" evidence="1">
    <location>
        <begin position="108"/>
        <end position="124"/>
    </location>
</feature>
<dbReference type="Proteomes" id="UP000001369">
    <property type="component" value="Chromosome"/>
</dbReference>
<keyword evidence="1" id="KW-0812">Transmembrane</keyword>